<comment type="pathway">
    <text evidence="3 7">Amino-sugar metabolism; N-acetylneuraminate degradation; D-fructose 6-phosphate from N-acetylneuraminate: step 3/5.</text>
</comment>
<evidence type="ECO:0000313" key="9">
    <source>
        <dbReference type="Proteomes" id="UP000501058"/>
    </source>
</evidence>
<accession>A0A6G7Y7I1</accession>
<dbReference type="GO" id="GO:0005975">
    <property type="term" value="P:carbohydrate metabolic process"/>
    <property type="evidence" value="ECO:0007669"/>
    <property type="project" value="UniProtKB-UniRule"/>
</dbReference>
<keyword evidence="9" id="KW-1185">Reference proteome</keyword>
<dbReference type="PANTHER" id="PTHR36204">
    <property type="entry name" value="N-ACETYLMANNOSAMINE-6-PHOSPHATE 2-EPIMERASE-RELATED"/>
    <property type="match status" value="1"/>
</dbReference>
<evidence type="ECO:0000256" key="2">
    <source>
        <dbReference type="ARBA" id="ARBA00002147"/>
    </source>
</evidence>
<dbReference type="GO" id="GO:0047465">
    <property type="term" value="F:N-acylglucosamine-6-phosphate 2-epimerase activity"/>
    <property type="evidence" value="ECO:0007669"/>
    <property type="project" value="UniProtKB-EC"/>
</dbReference>
<dbReference type="InterPro" id="IPR007260">
    <property type="entry name" value="NanE"/>
</dbReference>
<dbReference type="FunFam" id="3.20.20.70:FF:000035">
    <property type="entry name" value="Putative N-acetylmannosamine-6-phosphate 2-epimerase"/>
    <property type="match status" value="1"/>
</dbReference>
<comment type="function">
    <text evidence="2 7">Converts N-acetylmannosamine-6-phosphate (ManNAc-6-P) to N-acetylglucosamine-6-phosphate (GlcNAc-6-P).</text>
</comment>
<dbReference type="UniPathway" id="UPA00629">
    <property type="reaction ID" value="UER00682"/>
</dbReference>
<keyword evidence="6 7" id="KW-0119">Carbohydrate metabolism</keyword>
<keyword evidence="5 7" id="KW-0413">Isomerase</keyword>
<evidence type="ECO:0000256" key="7">
    <source>
        <dbReference type="HAMAP-Rule" id="MF_01235"/>
    </source>
</evidence>
<comment type="catalytic activity">
    <reaction evidence="1 7">
        <text>an N-acyl-D-glucosamine 6-phosphate = an N-acyl-D-mannosamine 6-phosphate</text>
        <dbReference type="Rhea" id="RHEA:23932"/>
        <dbReference type="ChEBI" id="CHEBI:57599"/>
        <dbReference type="ChEBI" id="CHEBI:57666"/>
        <dbReference type="EC" id="5.1.3.9"/>
    </reaction>
</comment>
<organism evidence="8 9">
    <name type="scientific">Propioniciclava coleopterorum</name>
    <dbReference type="NCBI Taxonomy" id="2714937"/>
    <lineage>
        <taxon>Bacteria</taxon>
        <taxon>Bacillati</taxon>
        <taxon>Actinomycetota</taxon>
        <taxon>Actinomycetes</taxon>
        <taxon>Propionibacteriales</taxon>
        <taxon>Propionibacteriaceae</taxon>
        <taxon>Propioniciclava</taxon>
    </lineage>
</organism>
<dbReference type="GO" id="GO:0006053">
    <property type="term" value="P:N-acetylmannosamine catabolic process"/>
    <property type="evidence" value="ECO:0007669"/>
    <property type="project" value="TreeGrafter"/>
</dbReference>
<evidence type="ECO:0000256" key="3">
    <source>
        <dbReference type="ARBA" id="ARBA00005081"/>
    </source>
</evidence>
<dbReference type="Proteomes" id="UP000501058">
    <property type="component" value="Chromosome"/>
</dbReference>
<dbReference type="KEGG" id="prv:G7070_10805"/>
<reference evidence="8 9" key="1">
    <citation type="submission" date="2020-03" db="EMBL/GenBank/DDBJ databases">
        <title>Propioniciclava sp. nov., isolated from Hydrophilus acuminatus.</title>
        <authorList>
            <person name="Hyun D.-W."/>
            <person name="Bae J.-W."/>
        </authorList>
    </citation>
    <scope>NUCLEOTIDE SEQUENCE [LARGE SCALE GENOMIC DNA]</scope>
    <source>
        <strain evidence="8 9">HDW11</strain>
    </source>
</reference>
<dbReference type="NCBIfam" id="NF002231">
    <property type="entry name" value="PRK01130.1"/>
    <property type="match status" value="1"/>
</dbReference>
<evidence type="ECO:0000256" key="5">
    <source>
        <dbReference type="ARBA" id="ARBA00023235"/>
    </source>
</evidence>
<dbReference type="HAMAP" id="MF_01235">
    <property type="entry name" value="ManNAc6P_epimer"/>
    <property type="match status" value="1"/>
</dbReference>
<evidence type="ECO:0000256" key="6">
    <source>
        <dbReference type="ARBA" id="ARBA00023277"/>
    </source>
</evidence>
<dbReference type="Pfam" id="PF04131">
    <property type="entry name" value="NanE"/>
    <property type="match status" value="1"/>
</dbReference>
<evidence type="ECO:0000313" key="8">
    <source>
        <dbReference type="EMBL" id="QIK72669.1"/>
    </source>
</evidence>
<dbReference type="SUPFAM" id="SSF51366">
    <property type="entry name" value="Ribulose-phoshate binding barrel"/>
    <property type="match status" value="1"/>
</dbReference>
<evidence type="ECO:0000256" key="4">
    <source>
        <dbReference type="ARBA" id="ARBA00007439"/>
    </source>
</evidence>
<dbReference type="GO" id="GO:0005829">
    <property type="term" value="C:cytosol"/>
    <property type="evidence" value="ECO:0007669"/>
    <property type="project" value="TreeGrafter"/>
</dbReference>
<name>A0A6G7Y7I1_9ACTN</name>
<dbReference type="GO" id="GO:0019262">
    <property type="term" value="P:N-acetylneuraminate catabolic process"/>
    <property type="evidence" value="ECO:0007669"/>
    <property type="project" value="UniProtKB-UniRule"/>
</dbReference>
<dbReference type="InterPro" id="IPR013785">
    <property type="entry name" value="Aldolase_TIM"/>
</dbReference>
<dbReference type="CDD" id="cd04729">
    <property type="entry name" value="NanE"/>
    <property type="match status" value="1"/>
</dbReference>
<dbReference type="Gene3D" id="3.20.20.70">
    <property type="entry name" value="Aldolase class I"/>
    <property type="match status" value="1"/>
</dbReference>
<dbReference type="EC" id="5.1.3.9" evidence="7"/>
<sequence length="230" mass="24145">MTRSSLSERLAGGLVVSCQALPGEPLHTETGGVMPLMAIAAQRAGAVAIRSNSARDVAQIKDAVDLPVIGLIKREYPPFEPFITVTMEEVDALVEAGADAIALDCTLRERPDGLTPAAFVARIRERHPGVPLMADIATYEEGIAAAEAGVDLIGTTLSGYTPQSAGAPIPDLPLVERLARDTEVPIVAEGRIRRPEQARAALDAGAHCVVVGGAITRPLEIATEFVDALR</sequence>
<dbReference type="AlphaFoldDB" id="A0A6G7Y7I1"/>
<comment type="similarity">
    <text evidence="4 7">Belongs to the NanE family.</text>
</comment>
<dbReference type="RefSeq" id="WP_166233743.1">
    <property type="nucleotide sequence ID" value="NZ_CP049865.1"/>
</dbReference>
<evidence type="ECO:0000256" key="1">
    <source>
        <dbReference type="ARBA" id="ARBA00000056"/>
    </source>
</evidence>
<dbReference type="PANTHER" id="PTHR36204:SF1">
    <property type="entry name" value="N-ACETYLMANNOSAMINE-6-PHOSPHATE 2-EPIMERASE-RELATED"/>
    <property type="match status" value="1"/>
</dbReference>
<dbReference type="InterPro" id="IPR011060">
    <property type="entry name" value="RibuloseP-bd_barrel"/>
</dbReference>
<dbReference type="EMBL" id="CP049865">
    <property type="protein sequence ID" value="QIK72669.1"/>
    <property type="molecule type" value="Genomic_DNA"/>
</dbReference>
<protein>
    <recommendedName>
        <fullName evidence="7">Putative N-acetylmannosamine-6-phosphate 2-epimerase</fullName>
        <ecNumber evidence="7">5.1.3.9</ecNumber>
    </recommendedName>
    <alternativeName>
        <fullName evidence="7">ManNAc-6-P epimerase</fullName>
    </alternativeName>
</protein>
<proteinExistence type="inferred from homology"/>
<gene>
    <name evidence="7" type="primary">nanE</name>
    <name evidence="8" type="ORF">G7070_10805</name>
</gene>